<keyword evidence="6" id="KW-1185">Reference proteome</keyword>
<sequence>MTKANLLLLLAVPLPPMALDILGELQAEQTLQTPYGAFGPLALRAPAEGPAVWVQPYTGLPSRTDPRAAIYACRALGVQRILAWDMAVALNPLLRRGAPAIVTDYIDFTSQLPTTFYETEVAPEVDPEQVAQRPAFCPEMTAALRQVLPGVPEVVYLGVDGPRRETPAEARMFRLWGADVIGQNMVPEVSLAQEMELCFAGLVTVASTGADRPPAEPHGEVRASLGVIADLLPTLASLLAPPYACQCASTPA</sequence>
<protein>
    <submittedName>
        <fullName evidence="5">MTAP family purine nucleoside phosphorylase</fullName>
    </submittedName>
</protein>
<feature type="signal peptide" evidence="3">
    <location>
        <begin position="1"/>
        <end position="18"/>
    </location>
</feature>
<keyword evidence="1" id="KW-0328">Glycosyltransferase</keyword>
<evidence type="ECO:0000313" key="5">
    <source>
        <dbReference type="EMBL" id="TQE97674.1"/>
    </source>
</evidence>
<dbReference type="EMBL" id="VIGC01000002">
    <property type="protein sequence ID" value="TQE97674.1"/>
    <property type="molecule type" value="Genomic_DNA"/>
</dbReference>
<dbReference type="Gene3D" id="3.40.50.1580">
    <property type="entry name" value="Nucleoside phosphorylase domain"/>
    <property type="match status" value="1"/>
</dbReference>
<dbReference type="GO" id="GO:0005829">
    <property type="term" value="C:cytosol"/>
    <property type="evidence" value="ECO:0007669"/>
    <property type="project" value="TreeGrafter"/>
</dbReference>
<dbReference type="InterPro" id="IPR010044">
    <property type="entry name" value="MTAP"/>
</dbReference>
<keyword evidence="3" id="KW-0732">Signal</keyword>
<dbReference type="InterPro" id="IPR035994">
    <property type="entry name" value="Nucleoside_phosphorylase_sf"/>
</dbReference>
<reference evidence="5 6" key="1">
    <citation type="submission" date="2019-06" db="EMBL/GenBank/DDBJ databases">
        <title>Genome sequence of Litorilinea aerophila BAA-2444.</title>
        <authorList>
            <person name="Maclea K.S."/>
            <person name="Maurais E.G."/>
            <person name="Iannazzi L.C."/>
        </authorList>
    </citation>
    <scope>NUCLEOTIDE SEQUENCE [LARGE SCALE GENOMIC DNA]</scope>
    <source>
        <strain evidence="5 6">ATCC BAA-2444</strain>
    </source>
</reference>
<dbReference type="GO" id="GO:0009116">
    <property type="term" value="P:nucleoside metabolic process"/>
    <property type="evidence" value="ECO:0007669"/>
    <property type="project" value="InterPro"/>
</dbReference>
<evidence type="ECO:0000313" key="6">
    <source>
        <dbReference type="Proteomes" id="UP000317371"/>
    </source>
</evidence>
<dbReference type="SUPFAM" id="SSF53167">
    <property type="entry name" value="Purine and uridine phosphorylases"/>
    <property type="match status" value="1"/>
</dbReference>
<keyword evidence="2" id="KW-0808">Transferase</keyword>
<evidence type="ECO:0000256" key="3">
    <source>
        <dbReference type="SAM" id="SignalP"/>
    </source>
</evidence>
<dbReference type="InterPro" id="IPR000845">
    <property type="entry name" value="Nucleoside_phosphorylase_d"/>
</dbReference>
<accession>A0A540VLN5</accession>
<comment type="caution">
    <text evidence="5">The sequence shown here is derived from an EMBL/GenBank/DDBJ whole genome shotgun (WGS) entry which is preliminary data.</text>
</comment>
<evidence type="ECO:0000256" key="1">
    <source>
        <dbReference type="ARBA" id="ARBA00022676"/>
    </source>
</evidence>
<dbReference type="GO" id="GO:0017061">
    <property type="term" value="F:S-methyl-5-thioadenosine phosphorylase activity"/>
    <property type="evidence" value="ECO:0007669"/>
    <property type="project" value="InterPro"/>
</dbReference>
<dbReference type="PANTHER" id="PTHR42679:SF2">
    <property type="entry name" value="S-METHYL-5'-THIOADENOSINE PHOSPHORYLASE"/>
    <property type="match status" value="1"/>
</dbReference>
<dbReference type="PANTHER" id="PTHR42679">
    <property type="entry name" value="S-METHYL-5'-THIOADENOSINE PHOSPHORYLASE"/>
    <property type="match status" value="1"/>
</dbReference>
<feature type="domain" description="Nucleoside phosphorylase" evidence="4">
    <location>
        <begin position="47"/>
        <end position="214"/>
    </location>
</feature>
<gene>
    <name evidence="5" type="ORF">FKZ61_02035</name>
</gene>
<evidence type="ECO:0000259" key="4">
    <source>
        <dbReference type="Pfam" id="PF01048"/>
    </source>
</evidence>
<dbReference type="RefSeq" id="WP_141608401.1">
    <property type="nucleotide sequence ID" value="NZ_VIGC02000002.1"/>
</dbReference>
<feature type="chain" id="PRO_5021907370" evidence="3">
    <location>
        <begin position="19"/>
        <end position="252"/>
    </location>
</feature>
<name>A0A540VLN5_9CHLR</name>
<dbReference type="GO" id="GO:0019509">
    <property type="term" value="P:L-methionine salvage from methylthioadenosine"/>
    <property type="evidence" value="ECO:0007669"/>
    <property type="project" value="TreeGrafter"/>
</dbReference>
<evidence type="ECO:0000256" key="2">
    <source>
        <dbReference type="ARBA" id="ARBA00022679"/>
    </source>
</evidence>
<organism evidence="5 6">
    <name type="scientific">Litorilinea aerophila</name>
    <dbReference type="NCBI Taxonomy" id="1204385"/>
    <lineage>
        <taxon>Bacteria</taxon>
        <taxon>Bacillati</taxon>
        <taxon>Chloroflexota</taxon>
        <taxon>Caldilineae</taxon>
        <taxon>Caldilineales</taxon>
        <taxon>Caldilineaceae</taxon>
        <taxon>Litorilinea</taxon>
    </lineage>
</organism>
<dbReference type="InParanoid" id="A0A540VLN5"/>
<dbReference type="AlphaFoldDB" id="A0A540VLN5"/>
<dbReference type="Proteomes" id="UP000317371">
    <property type="component" value="Unassembled WGS sequence"/>
</dbReference>
<dbReference type="Pfam" id="PF01048">
    <property type="entry name" value="PNP_UDP_1"/>
    <property type="match status" value="1"/>
</dbReference>
<dbReference type="OrthoDB" id="1523230at2"/>
<proteinExistence type="predicted"/>